<accession>A0A819YMS5</accession>
<evidence type="ECO:0008006" key="4">
    <source>
        <dbReference type="Google" id="ProtNLM"/>
    </source>
</evidence>
<evidence type="ECO:0000313" key="2">
    <source>
        <dbReference type="EMBL" id="CAF4155908.1"/>
    </source>
</evidence>
<dbReference type="AlphaFoldDB" id="A0A819YMS5"/>
<organism evidence="2 3">
    <name type="scientific">Rotaria sordida</name>
    <dbReference type="NCBI Taxonomy" id="392033"/>
    <lineage>
        <taxon>Eukaryota</taxon>
        <taxon>Metazoa</taxon>
        <taxon>Spiralia</taxon>
        <taxon>Gnathifera</taxon>
        <taxon>Rotifera</taxon>
        <taxon>Eurotatoria</taxon>
        <taxon>Bdelloidea</taxon>
        <taxon>Philodinida</taxon>
        <taxon>Philodinidae</taxon>
        <taxon>Rotaria</taxon>
    </lineage>
</organism>
<dbReference type="PANTHER" id="PTHR46580:SF4">
    <property type="entry name" value="ATP_GTP-BINDING PROTEIN"/>
    <property type="match status" value="1"/>
</dbReference>
<dbReference type="InterPro" id="IPR028994">
    <property type="entry name" value="Integrin_alpha_N"/>
</dbReference>
<feature type="non-terminal residue" evidence="2">
    <location>
        <position position="1"/>
    </location>
</feature>
<dbReference type="Pfam" id="PF13517">
    <property type="entry name" value="FG-GAP_3"/>
    <property type="match status" value="2"/>
</dbReference>
<dbReference type="SUPFAM" id="SSF69318">
    <property type="entry name" value="Integrin alpha N-terminal domain"/>
    <property type="match status" value="1"/>
</dbReference>
<dbReference type="Proteomes" id="UP000663874">
    <property type="component" value="Unassembled WGS sequence"/>
</dbReference>
<dbReference type="EMBL" id="CAJOBE010012841">
    <property type="protein sequence ID" value="CAF4155908.1"/>
    <property type="molecule type" value="Genomic_DNA"/>
</dbReference>
<evidence type="ECO:0000313" key="3">
    <source>
        <dbReference type="Proteomes" id="UP000663874"/>
    </source>
</evidence>
<dbReference type="PANTHER" id="PTHR46580">
    <property type="entry name" value="SENSOR KINASE-RELATED"/>
    <property type="match status" value="1"/>
</dbReference>
<protein>
    <recommendedName>
        <fullName evidence="4">VCBS repeat-containing protein</fullName>
    </recommendedName>
</protein>
<dbReference type="InterPro" id="IPR013517">
    <property type="entry name" value="FG-GAP"/>
</dbReference>
<proteinExistence type="predicted"/>
<evidence type="ECO:0000256" key="1">
    <source>
        <dbReference type="ARBA" id="ARBA00022729"/>
    </source>
</evidence>
<sequence length="266" mass="28501">TNNIVVLFGFGDGSFLLGTAYQTGHGSAPYVLTIGDFNNDSRLDIAVVNEKSNNINIFLGYGREPYAGVTSYWTGSGSQPHSIAIGDLNNDGRSDIVVANYGTHNVGVLLGRSHGVFEPMRTYSTEVGFAPYSVSVADFNNDNRLDIVVTYSKTDNIAILLGDGNGTFVVGATYLTGARSRPSTVAVGDFNNDNIPDIAIVNSGTSNIMLFYGYGNGLFGNKTSIDLGYGYHPFSIAIKDLNEDNWMDIVIACSGTDHVETLIKMC</sequence>
<comment type="caution">
    <text evidence="2">The sequence shown here is derived from an EMBL/GenBank/DDBJ whole genome shotgun (WGS) entry which is preliminary data.</text>
</comment>
<reference evidence="2" key="1">
    <citation type="submission" date="2021-02" db="EMBL/GenBank/DDBJ databases">
        <authorList>
            <person name="Nowell W R."/>
        </authorList>
    </citation>
    <scope>NUCLEOTIDE SEQUENCE</scope>
</reference>
<gene>
    <name evidence="2" type="ORF">FNK824_LOCUS33935</name>
</gene>
<dbReference type="Gene3D" id="2.130.10.130">
    <property type="entry name" value="Integrin alpha, N-terminal"/>
    <property type="match status" value="2"/>
</dbReference>
<keyword evidence="1" id="KW-0732">Signal</keyword>
<name>A0A819YMS5_9BILA</name>